<proteinExistence type="predicted"/>
<dbReference type="EMBL" id="BMJJ01000003">
    <property type="protein sequence ID" value="GGD15370.1"/>
    <property type="molecule type" value="Genomic_DNA"/>
</dbReference>
<comment type="caution">
    <text evidence="2">The sequence shown here is derived from an EMBL/GenBank/DDBJ whole genome shotgun (WGS) entry which is preliminary data.</text>
</comment>
<keyword evidence="1" id="KW-0472">Membrane</keyword>
<dbReference type="CDD" id="cd01324">
    <property type="entry name" value="cbb3_Oxidase_CcoQ"/>
    <property type="match status" value="1"/>
</dbReference>
<protein>
    <submittedName>
        <fullName evidence="2">FixQ1 nitrogen fixation protein</fullName>
    </submittedName>
</protein>
<keyword evidence="1" id="KW-1133">Transmembrane helix</keyword>
<sequence>MTYHALREFADSWALLGMTVFFIGVVIFVLFRPKARDHARDAKMIPFREDEKDGQ</sequence>
<evidence type="ECO:0000256" key="1">
    <source>
        <dbReference type="SAM" id="Phobius"/>
    </source>
</evidence>
<dbReference type="InterPro" id="IPR008621">
    <property type="entry name" value="Cbb3-typ_cyt_oxidase_comp"/>
</dbReference>
<feature type="transmembrane region" description="Helical" evidence="1">
    <location>
        <begin position="12"/>
        <end position="31"/>
    </location>
</feature>
<dbReference type="Proteomes" id="UP000613160">
    <property type="component" value="Unassembled WGS sequence"/>
</dbReference>
<dbReference type="RefSeq" id="WP_188850207.1">
    <property type="nucleotide sequence ID" value="NZ_BMJJ01000003.1"/>
</dbReference>
<reference evidence="2" key="2">
    <citation type="submission" date="2020-09" db="EMBL/GenBank/DDBJ databases">
        <authorList>
            <person name="Sun Q."/>
            <person name="Zhou Y."/>
        </authorList>
    </citation>
    <scope>NUCLEOTIDE SEQUENCE</scope>
    <source>
        <strain evidence="2">CGMCC 1.15493</strain>
    </source>
</reference>
<organism evidence="2 3">
    <name type="scientific">Aureimonas glaciei</name>
    <dbReference type="NCBI Taxonomy" id="1776957"/>
    <lineage>
        <taxon>Bacteria</taxon>
        <taxon>Pseudomonadati</taxon>
        <taxon>Pseudomonadota</taxon>
        <taxon>Alphaproteobacteria</taxon>
        <taxon>Hyphomicrobiales</taxon>
        <taxon>Aurantimonadaceae</taxon>
        <taxon>Aureimonas</taxon>
    </lineage>
</organism>
<keyword evidence="3" id="KW-1185">Reference proteome</keyword>
<reference evidence="2" key="1">
    <citation type="journal article" date="2014" name="Int. J. Syst. Evol. Microbiol.">
        <title>Complete genome sequence of Corynebacterium casei LMG S-19264T (=DSM 44701T), isolated from a smear-ripened cheese.</title>
        <authorList>
            <consortium name="US DOE Joint Genome Institute (JGI-PGF)"/>
            <person name="Walter F."/>
            <person name="Albersmeier A."/>
            <person name="Kalinowski J."/>
            <person name="Ruckert C."/>
        </authorList>
    </citation>
    <scope>NUCLEOTIDE SEQUENCE</scope>
    <source>
        <strain evidence="2">CGMCC 1.15493</strain>
    </source>
</reference>
<dbReference type="AlphaFoldDB" id="A0A916XVP0"/>
<dbReference type="Pfam" id="PF05545">
    <property type="entry name" value="FixQ"/>
    <property type="match status" value="1"/>
</dbReference>
<name>A0A916XVP0_9HYPH</name>
<keyword evidence="1" id="KW-0812">Transmembrane</keyword>
<evidence type="ECO:0000313" key="2">
    <source>
        <dbReference type="EMBL" id="GGD15370.1"/>
    </source>
</evidence>
<gene>
    <name evidence="2" type="primary">fixQ1</name>
    <name evidence="2" type="ORF">GCM10011335_17710</name>
</gene>
<evidence type="ECO:0000313" key="3">
    <source>
        <dbReference type="Proteomes" id="UP000613160"/>
    </source>
</evidence>
<accession>A0A916XVP0</accession>